<evidence type="ECO:0000313" key="3">
    <source>
        <dbReference type="WBParaSite" id="SBAD_0000582201-mRNA-1"/>
    </source>
</evidence>
<dbReference type="AlphaFoldDB" id="A0A183IPQ3"/>
<accession>A0A183IPQ3</accession>
<protein>
    <submittedName>
        <fullName evidence="3">LSM14 domain-containing protein</fullName>
    </submittedName>
</protein>
<reference evidence="3" key="1">
    <citation type="submission" date="2016-06" db="UniProtKB">
        <authorList>
            <consortium name="WormBaseParasite"/>
        </authorList>
    </citation>
    <scope>IDENTIFICATION</scope>
</reference>
<organism evidence="3">
    <name type="scientific">Soboliphyme baturini</name>
    <dbReference type="NCBI Taxonomy" id="241478"/>
    <lineage>
        <taxon>Eukaryota</taxon>
        <taxon>Metazoa</taxon>
        <taxon>Ecdysozoa</taxon>
        <taxon>Nematoda</taxon>
        <taxon>Enoplea</taxon>
        <taxon>Dorylaimia</taxon>
        <taxon>Dioctophymatida</taxon>
        <taxon>Dioctophymatoidea</taxon>
        <taxon>Soboliphymatidae</taxon>
        <taxon>Soboliphyme</taxon>
    </lineage>
</organism>
<proteinExistence type="predicted"/>
<name>A0A183IPQ3_9BILA</name>
<dbReference type="EMBL" id="UZAM01009104">
    <property type="protein sequence ID" value="VDP07709.1"/>
    <property type="molecule type" value="Genomic_DNA"/>
</dbReference>
<gene>
    <name evidence="1" type="ORF">SBAD_LOCUS5600</name>
</gene>
<sequence>MSQPSTSVRLVRSFVRYSVQFGSRSLIDYEHDNDQSADRTIGILGKQVFVVGTFKASRDEGYAQLDTDEVEAADVVPLLLLLLLRLVVVSVSLFGGRSAGDGGEYILTDITSSSEWQCG</sequence>
<keyword evidence="2" id="KW-1185">Reference proteome</keyword>
<evidence type="ECO:0000313" key="2">
    <source>
        <dbReference type="Proteomes" id="UP000270296"/>
    </source>
</evidence>
<dbReference type="Proteomes" id="UP000270296">
    <property type="component" value="Unassembled WGS sequence"/>
</dbReference>
<dbReference type="WBParaSite" id="SBAD_0000582201-mRNA-1">
    <property type="protein sequence ID" value="SBAD_0000582201-mRNA-1"/>
    <property type="gene ID" value="SBAD_0000582201"/>
</dbReference>
<evidence type="ECO:0000313" key="1">
    <source>
        <dbReference type="EMBL" id="VDP07709.1"/>
    </source>
</evidence>
<reference evidence="1 2" key="2">
    <citation type="submission" date="2018-11" db="EMBL/GenBank/DDBJ databases">
        <authorList>
            <consortium name="Pathogen Informatics"/>
        </authorList>
    </citation>
    <scope>NUCLEOTIDE SEQUENCE [LARGE SCALE GENOMIC DNA]</scope>
</reference>